<sequence>MLSILVAPIASGTASSVLGRVACERNADVPHSAASTMKAAVLAALYRSGLDLDAPVPVRNGFPSALDGEPFDSTPGYDSDPEVWARLGGEATLRWLGYRMVVRSSNFATNLVLAHVGLDAVADVWRAAGARRSVTGRGIEDYRANVAGIANLVTARDLAALMSALEPEVLDVLAANEHRVDLAAGLPAGTRIAFKNGWIDGCRHSAGIVYPADAPPYVIAVCYTGPLAAGTATGDPAARLLARISAAVWTRRHALPT</sequence>
<dbReference type="EMBL" id="JADOUF010000001">
    <property type="protein sequence ID" value="MBG6141277.1"/>
    <property type="molecule type" value="Genomic_DNA"/>
</dbReference>
<comment type="caution">
    <text evidence="2">The sequence shown here is derived from an EMBL/GenBank/DDBJ whole genome shotgun (WGS) entry which is preliminary data.</text>
</comment>
<dbReference type="GO" id="GO:0030655">
    <property type="term" value="P:beta-lactam antibiotic catabolic process"/>
    <property type="evidence" value="ECO:0007669"/>
    <property type="project" value="InterPro"/>
</dbReference>
<name>A0A8J7GPY7_9ACTN</name>
<evidence type="ECO:0000259" key="1">
    <source>
        <dbReference type="Pfam" id="PF13354"/>
    </source>
</evidence>
<dbReference type="Proteomes" id="UP000622552">
    <property type="component" value="Unassembled WGS sequence"/>
</dbReference>
<evidence type="ECO:0000313" key="3">
    <source>
        <dbReference type="Proteomes" id="UP000622552"/>
    </source>
</evidence>
<accession>A0A8J7GPY7</accession>
<dbReference type="InterPro" id="IPR012338">
    <property type="entry name" value="Beta-lactam/transpept-like"/>
</dbReference>
<dbReference type="Pfam" id="PF13354">
    <property type="entry name" value="Beta-lactamase2"/>
    <property type="match status" value="1"/>
</dbReference>
<dbReference type="SUPFAM" id="SSF56601">
    <property type="entry name" value="beta-lactamase/transpeptidase-like"/>
    <property type="match status" value="1"/>
</dbReference>
<dbReference type="GO" id="GO:0008800">
    <property type="term" value="F:beta-lactamase activity"/>
    <property type="evidence" value="ECO:0007669"/>
    <property type="project" value="UniProtKB-EC"/>
</dbReference>
<protein>
    <submittedName>
        <fullName evidence="2">Beta-lactamase class A</fullName>
        <ecNumber evidence="2">3.5.2.6</ecNumber>
    </submittedName>
</protein>
<dbReference type="InterPro" id="IPR045155">
    <property type="entry name" value="Beta-lactam_cat"/>
</dbReference>
<organism evidence="2 3">
    <name type="scientific">Longispora fulva</name>
    <dbReference type="NCBI Taxonomy" id="619741"/>
    <lineage>
        <taxon>Bacteria</taxon>
        <taxon>Bacillati</taxon>
        <taxon>Actinomycetota</taxon>
        <taxon>Actinomycetes</taxon>
        <taxon>Micromonosporales</taxon>
        <taxon>Micromonosporaceae</taxon>
        <taxon>Longispora</taxon>
    </lineage>
</organism>
<keyword evidence="3" id="KW-1185">Reference proteome</keyword>
<dbReference type="PANTHER" id="PTHR35333:SF3">
    <property type="entry name" value="BETA-LACTAMASE-TYPE TRANSPEPTIDASE FOLD CONTAINING PROTEIN"/>
    <property type="match status" value="1"/>
</dbReference>
<keyword evidence="2" id="KW-0378">Hydrolase</keyword>
<evidence type="ECO:0000313" key="2">
    <source>
        <dbReference type="EMBL" id="MBG6141277.1"/>
    </source>
</evidence>
<reference evidence="2" key="1">
    <citation type="submission" date="2020-11" db="EMBL/GenBank/DDBJ databases">
        <title>Sequencing the genomes of 1000 actinobacteria strains.</title>
        <authorList>
            <person name="Klenk H.-P."/>
        </authorList>
    </citation>
    <scope>NUCLEOTIDE SEQUENCE</scope>
    <source>
        <strain evidence="2">DSM 45356</strain>
    </source>
</reference>
<proteinExistence type="predicted"/>
<dbReference type="EC" id="3.5.2.6" evidence="2"/>
<dbReference type="Gene3D" id="3.40.710.10">
    <property type="entry name" value="DD-peptidase/beta-lactamase superfamily"/>
    <property type="match status" value="1"/>
</dbReference>
<gene>
    <name evidence="2" type="ORF">IW245_007471</name>
</gene>
<dbReference type="PANTHER" id="PTHR35333">
    <property type="entry name" value="BETA-LACTAMASE"/>
    <property type="match status" value="1"/>
</dbReference>
<dbReference type="AlphaFoldDB" id="A0A8J7GPY7"/>
<dbReference type="InterPro" id="IPR000871">
    <property type="entry name" value="Beta-lactam_class-A"/>
</dbReference>
<dbReference type="RefSeq" id="WP_197007717.1">
    <property type="nucleotide sequence ID" value="NZ_BONS01000029.1"/>
</dbReference>
<feature type="domain" description="Beta-lactamase class A catalytic" evidence="1">
    <location>
        <begin position="24"/>
        <end position="222"/>
    </location>
</feature>
<dbReference type="GO" id="GO:0046677">
    <property type="term" value="P:response to antibiotic"/>
    <property type="evidence" value="ECO:0007669"/>
    <property type="project" value="InterPro"/>
</dbReference>